<dbReference type="Gene3D" id="1.10.287.70">
    <property type="match status" value="1"/>
</dbReference>
<evidence type="ECO:0000313" key="3">
    <source>
        <dbReference type="EMBL" id="EGZ06047.1"/>
    </source>
</evidence>
<dbReference type="SUPFAM" id="SSF81324">
    <property type="entry name" value="Voltage-gated potassium channels"/>
    <property type="match status" value="1"/>
</dbReference>
<dbReference type="AlphaFoldDB" id="G5ACZ3"/>
<protein>
    <recommendedName>
        <fullName evidence="2">Potassium channel domain-containing protein</fullName>
    </recommendedName>
</protein>
<dbReference type="GO" id="GO:0016286">
    <property type="term" value="F:small conductance calcium-activated potassium channel activity"/>
    <property type="evidence" value="ECO:0007669"/>
    <property type="project" value="InterPro"/>
</dbReference>
<dbReference type="SMR" id="G5ACZ3"/>
<feature type="transmembrane region" description="Helical" evidence="1">
    <location>
        <begin position="96"/>
        <end position="115"/>
    </location>
</feature>
<feature type="transmembrane region" description="Helical" evidence="1">
    <location>
        <begin position="20"/>
        <end position="36"/>
    </location>
</feature>
<dbReference type="RefSeq" id="XP_009537944.1">
    <property type="nucleotide sequence ID" value="XM_009539649.1"/>
</dbReference>
<accession>G5ACZ3</accession>
<name>G5ACZ3_PHYSP</name>
<feature type="transmembrane region" description="Helical" evidence="1">
    <location>
        <begin position="307"/>
        <end position="326"/>
    </location>
</feature>
<proteinExistence type="predicted"/>
<dbReference type="InterPro" id="IPR015449">
    <property type="entry name" value="K_chnl_Ca-activ_SK"/>
</dbReference>
<evidence type="ECO:0000313" key="4">
    <source>
        <dbReference type="Proteomes" id="UP000002640"/>
    </source>
</evidence>
<dbReference type="Proteomes" id="UP000002640">
    <property type="component" value="Unassembled WGS sequence"/>
</dbReference>
<feature type="transmembrane region" description="Helical" evidence="1">
    <location>
        <begin position="365"/>
        <end position="387"/>
    </location>
</feature>
<reference evidence="3 4" key="1">
    <citation type="journal article" date="2006" name="Science">
        <title>Phytophthora genome sequences uncover evolutionary origins and mechanisms of pathogenesis.</title>
        <authorList>
            <person name="Tyler B.M."/>
            <person name="Tripathy S."/>
            <person name="Zhang X."/>
            <person name="Dehal P."/>
            <person name="Jiang R.H."/>
            <person name="Aerts A."/>
            <person name="Arredondo F.D."/>
            <person name="Baxter L."/>
            <person name="Bensasson D."/>
            <person name="Beynon J.L."/>
            <person name="Chapman J."/>
            <person name="Damasceno C.M."/>
            <person name="Dorrance A.E."/>
            <person name="Dou D."/>
            <person name="Dickerman A.W."/>
            <person name="Dubchak I.L."/>
            <person name="Garbelotto M."/>
            <person name="Gijzen M."/>
            <person name="Gordon S.G."/>
            <person name="Govers F."/>
            <person name="Grunwald N.J."/>
            <person name="Huang W."/>
            <person name="Ivors K.L."/>
            <person name="Jones R.W."/>
            <person name="Kamoun S."/>
            <person name="Krampis K."/>
            <person name="Lamour K.H."/>
            <person name="Lee M.K."/>
            <person name="McDonald W.H."/>
            <person name="Medina M."/>
            <person name="Meijer H.J."/>
            <person name="Nordberg E.K."/>
            <person name="Maclean D.J."/>
            <person name="Ospina-Giraldo M.D."/>
            <person name="Morris P.F."/>
            <person name="Phuntumart V."/>
            <person name="Putnam N.H."/>
            <person name="Rash S."/>
            <person name="Rose J.K."/>
            <person name="Sakihama Y."/>
            <person name="Salamov A.A."/>
            <person name="Savidor A."/>
            <person name="Scheuring C.F."/>
            <person name="Smith B.M."/>
            <person name="Sobral B.W."/>
            <person name="Terry A."/>
            <person name="Torto-Alalibo T.A."/>
            <person name="Win J."/>
            <person name="Xu Z."/>
            <person name="Zhang H."/>
            <person name="Grigoriev I.V."/>
            <person name="Rokhsar D.S."/>
            <person name="Boore J.L."/>
        </authorList>
    </citation>
    <scope>NUCLEOTIDE SEQUENCE [LARGE SCALE GENOMIC DNA]</scope>
    <source>
        <strain evidence="3 4">P6497</strain>
    </source>
</reference>
<keyword evidence="1" id="KW-0472">Membrane</keyword>
<dbReference type="InParanoid" id="G5ACZ3"/>
<evidence type="ECO:0000256" key="1">
    <source>
        <dbReference type="SAM" id="Phobius"/>
    </source>
</evidence>
<keyword evidence="4" id="KW-1185">Reference proteome</keyword>
<dbReference type="KEGG" id="psoj:PHYSODRAFT_531600"/>
<organism evidence="3 4">
    <name type="scientific">Phytophthora sojae (strain P6497)</name>
    <name type="common">Soybean stem and root rot agent</name>
    <name type="synonym">Phytophthora megasperma f. sp. glycines</name>
    <dbReference type="NCBI Taxonomy" id="1094619"/>
    <lineage>
        <taxon>Eukaryota</taxon>
        <taxon>Sar</taxon>
        <taxon>Stramenopiles</taxon>
        <taxon>Oomycota</taxon>
        <taxon>Peronosporomycetes</taxon>
        <taxon>Peronosporales</taxon>
        <taxon>Peronosporaceae</taxon>
        <taxon>Phytophthora</taxon>
    </lineage>
</organism>
<dbReference type="Pfam" id="PF07885">
    <property type="entry name" value="Ion_trans_2"/>
    <property type="match status" value="1"/>
</dbReference>
<dbReference type="GO" id="GO:0016020">
    <property type="term" value="C:membrane"/>
    <property type="evidence" value="ECO:0007669"/>
    <property type="project" value="InterPro"/>
</dbReference>
<sequence length="515" mass="58461">MLEFGSLSRYFPWSTWDLTPALATLLLSMTASRWLWRKERCKMCFAVYLGLSDAQDKRMKGFTKLNRKVPAATKRVLSIQQRLRILYKLRARSDSFCIALAALSVLTVWLQFRAIWRSSAKFHRDLPLQSPGETYAALLFLITVLLLYQVYYRYSVKMEIMVLRNQIPQECGGSIWRSPRLLLLPLLAEMILCGVFLPPLIHGRVYLEEERFALPRATLEVVPACPNPLTMKSSHQGCELEYSYPLEIVNMFVLVRLYWLARVIRNQLLKRVVAMTMSSRMLAGKDVPVDSLWWSFRVSFALRPSKVLLTLFVVLWVSTAAAVSIFERPFPSKLDGEDHALWLTLVTMTGVGYGDAYPITAGGRVAIVLGAVFGGLAFISLMTSEFLDSLKGTKREDAVLSAMDSLKWERDVRAFAAQLIQAAWGQHRLRNGEPKQRGKLSRRVNKAAHQFKRCRKRKPMHTGDASHALQTGGLSALVLNQVESWLVATQVESDTLLDSLEQQVARMENSLQTLL</sequence>
<evidence type="ECO:0000259" key="2">
    <source>
        <dbReference type="Pfam" id="PF07885"/>
    </source>
</evidence>
<feature type="domain" description="Potassium channel" evidence="2">
    <location>
        <begin position="312"/>
        <end position="382"/>
    </location>
</feature>
<feature type="transmembrane region" description="Helical" evidence="1">
    <location>
        <begin position="135"/>
        <end position="154"/>
    </location>
</feature>
<dbReference type="InterPro" id="IPR013099">
    <property type="entry name" value="K_chnl_dom"/>
</dbReference>
<dbReference type="GeneID" id="20661636"/>
<keyword evidence="1" id="KW-0812">Transmembrane</keyword>
<dbReference type="EMBL" id="JH159164">
    <property type="protein sequence ID" value="EGZ06047.1"/>
    <property type="molecule type" value="Genomic_DNA"/>
</dbReference>
<dbReference type="PANTHER" id="PTHR10153">
    <property type="entry name" value="SMALL CONDUCTANCE CALCIUM-ACTIVATED POTASSIUM CHANNEL"/>
    <property type="match status" value="1"/>
</dbReference>
<gene>
    <name evidence="3" type="ORF">PHYSODRAFT_531600</name>
</gene>
<keyword evidence="1" id="KW-1133">Transmembrane helix</keyword>